<comment type="caution">
    <text evidence="6">Lacks conserved residue(s) required for the propagation of feature annotation.</text>
</comment>
<reference evidence="8 9" key="1">
    <citation type="submission" date="2024-01" db="EMBL/GenBank/DDBJ databases">
        <authorList>
            <person name="Waweru B."/>
        </authorList>
    </citation>
    <scope>NUCLEOTIDE SEQUENCE [LARGE SCALE GENOMIC DNA]</scope>
</reference>
<dbReference type="PROSITE" id="PS50845">
    <property type="entry name" value="RETICULON"/>
    <property type="match status" value="1"/>
</dbReference>
<organism evidence="8 9">
    <name type="scientific">Dovyalis caffra</name>
    <dbReference type="NCBI Taxonomy" id="77055"/>
    <lineage>
        <taxon>Eukaryota</taxon>
        <taxon>Viridiplantae</taxon>
        <taxon>Streptophyta</taxon>
        <taxon>Embryophyta</taxon>
        <taxon>Tracheophyta</taxon>
        <taxon>Spermatophyta</taxon>
        <taxon>Magnoliopsida</taxon>
        <taxon>eudicotyledons</taxon>
        <taxon>Gunneridae</taxon>
        <taxon>Pentapetalae</taxon>
        <taxon>rosids</taxon>
        <taxon>fabids</taxon>
        <taxon>Malpighiales</taxon>
        <taxon>Salicaceae</taxon>
        <taxon>Flacourtieae</taxon>
        <taxon>Dovyalis</taxon>
    </lineage>
</organism>
<dbReference type="Pfam" id="PF02453">
    <property type="entry name" value="Reticulon"/>
    <property type="match status" value="1"/>
</dbReference>
<name>A0AAV1RSV4_9ROSI</name>
<feature type="domain" description="Reticulon" evidence="7">
    <location>
        <begin position="1"/>
        <end position="60"/>
    </location>
</feature>
<evidence type="ECO:0000256" key="3">
    <source>
        <dbReference type="ARBA" id="ARBA00022824"/>
    </source>
</evidence>
<sequence>AKILLWKEKILSGGILARGVTTIRLLFGLTRYPFVTFLCHILILSMIIPFIWSKSAGLIK</sequence>
<dbReference type="PANTHER" id="PTHR10994">
    <property type="entry name" value="RETICULON"/>
    <property type="match status" value="1"/>
</dbReference>
<proteinExistence type="predicted"/>
<comment type="subcellular location">
    <subcellularLocation>
        <location evidence="1 6">Endoplasmic reticulum membrane</location>
        <topology evidence="1 6">Multi-pass membrane protein</topology>
    </subcellularLocation>
</comment>
<dbReference type="Proteomes" id="UP001314170">
    <property type="component" value="Unassembled WGS sequence"/>
</dbReference>
<accession>A0AAV1RSV4</accession>
<feature type="transmembrane region" description="Helical" evidence="6">
    <location>
        <begin position="32"/>
        <end position="52"/>
    </location>
</feature>
<keyword evidence="2 6" id="KW-0812">Transmembrane</keyword>
<dbReference type="AlphaFoldDB" id="A0AAV1RSV4"/>
<dbReference type="EMBL" id="CAWUPB010001154">
    <property type="protein sequence ID" value="CAK7338612.1"/>
    <property type="molecule type" value="Genomic_DNA"/>
</dbReference>
<comment type="caution">
    <text evidence="8">The sequence shown here is derived from an EMBL/GenBank/DDBJ whole genome shotgun (WGS) entry which is preliminary data.</text>
</comment>
<evidence type="ECO:0000256" key="4">
    <source>
        <dbReference type="ARBA" id="ARBA00022989"/>
    </source>
</evidence>
<dbReference type="PANTHER" id="PTHR10994:SF157">
    <property type="entry name" value="RETICULON-LIKE PROTEIN B14"/>
    <property type="match status" value="1"/>
</dbReference>
<keyword evidence="9" id="KW-1185">Reference proteome</keyword>
<dbReference type="GO" id="GO:0005789">
    <property type="term" value="C:endoplasmic reticulum membrane"/>
    <property type="evidence" value="ECO:0007669"/>
    <property type="project" value="UniProtKB-SubCell"/>
</dbReference>
<keyword evidence="3 6" id="KW-0256">Endoplasmic reticulum</keyword>
<dbReference type="GO" id="GO:0009617">
    <property type="term" value="P:response to bacterium"/>
    <property type="evidence" value="ECO:0007669"/>
    <property type="project" value="InterPro"/>
</dbReference>
<evidence type="ECO:0000256" key="5">
    <source>
        <dbReference type="ARBA" id="ARBA00023136"/>
    </source>
</evidence>
<evidence type="ECO:0000259" key="7">
    <source>
        <dbReference type="PROSITE" id="PS50845"/>
    </source>
</evidence>
<dbReference type="InterPro" id="IPR045064">
    <property type="entry name" value="Reticulon-like"/>
</dbReference>
<gene>
    <name evidence="8" type="ORF">DCAF_LOCUS13660</name>
</gene>
<keyword evidence="5 6" id="KW-0472">Membrane</keyword>
<evidence type="ECO:0000256" key="6">
    <source>
        <dbReference type="RuleBase" id="RU363132"/>
    </source>
</evidence>
<keyword evidence="4 6" id="KW-1133">Transmembrane helix</keyword>
<feature type="non-terminal residue" evidence="8">
    <location>
        <position position="1"/>
    </location>
</feature>
<evidence type="ECO:0000256" key="1">
    <source>
        <dbReference type="ARBA" id="ARBA00004477"/>
    </source>
</evidence>
<protein>
    <recommendedName>
        <fullName evidence="6">Reticulon-like protein</fullName>
    </recommendedName>
</protein>
<evidence type="ECO:0000256" key="2">
    <source>
        <dbReference type="ARBA" id="ARBA00022692"/>
    </source>
</evidence>
<evidence type="ECO:0000313" key="8">
    <source>
        <dbReference type="EMBL" id="CAK7338612.1"/>
    </source>
</evidence>
<evidence type="ECO:0000313" key="9">
    <source>
        <dbReference type="Proteomes" id="UP001314170"/>
    </source>
</evidence>
<dbReference type="InterPro" id="IPR003388">
    <property type="entry name" value="Reticulon"/>
</dbReference>
<feature type="non-terminal residue" evidence="8">
    <location>
        <position position="60"/>
    </location>
</feature>